<dbReference type="AlphaFoldDB" id="A0A8H7Z927"/>
<sequence length="83" mass="9444">MKRGNNLHVDWGSHDRRADSQGVARGQESEARCIHRCLPAVRCIIDFRCQDTQVCLAGIIWRLKGTSRPHPRLLPWNGRAVIS</sequence>
<feature type="region of interest" description="Disordered" evidence="1">
    <location>
        <begin position="1"/>
        <end position="23"/>
    </location>
</feature>
<evidence type="ECO:0000256" key="1">
    <source>
        <dbReference type="SAM" id="MobiDB-lite"/>
    </source>
</evidence>
<evidence type="ECO:0000313" key="3">
    <source>
        <dbReference type="Proteomes" id="UP000670092"/>
    </source>
</evidence>
<organism evidence="2 3">
    <name type="scientific">Ajellomyces capsulatus</name>
    <name type="common">Darling's disease fungus</name>
    <name type="synonym">Histoplasma capsulatum</name>
    <dbReference type="NCBI Taxonomy" id="5037"/>
    <lineage>
        <taxon>Eukaryota</taxon>
        <taxon>Fungi</taxon>
        <taxon>Dikarya</taxon>
        <taxon>Ascomycota</taxon>
        <taxon>Pezizomycotina</taxon>
        <taxon>Eurotiomycetes</taxon>
        <taxon>Eurotiomycetidae</taxon>
        <taxon>Onygenales</taxon>
        <taxon>Ajellomycetaceae</taxon>
        <taxon>Histoplasma</taxon>
    </lineage>
</organism>
<protein>
    <submittedName>
        <fullName evidence="2">Uncharacterized protein</fullName>
    </submittedName>
</protein>
<accession>A0A8H7Z927</accession>
<proteinExistence type="predicted"/>
<name>A0A8H7Z927_AJECA</name>
<dbReference type="VEuPathDB" id="FungiDB:I7I52_03488"/>
<gene>
    <name evidence="2" type="ORF">I7I52_03488</name>
</gene>
<reference evidence="2 3" key="1">
    <citation type="submission" date="2021-01" db="EMBL/GenBank/DDBJ databases">
        <title>Chromosome-level genome assembly of a human fungal pathogen reveals clustering of transcriptionally co-regulated genes.</title>
        <authorList>
            <person name="Voorhies M."/>
            <person name="Cohen S."/>
            <person name="Shea T.P."/>
            <person name="Petrus S."/>
            <person name="Munoz J.F."/>
            <person name="Poplawski S."/>
            <person name="Goldman W.E."/>
            <person name="Michael T."/>
            <person name="Cuomo C.A."/>
            <person name="Sil A."/>
            <person name="Beyhan S."/>
        </authorList>
    </citation>
    <scope>NUCLEOTIDE SEQUENCE [LARGE SCALE GENOMIC DNA]</scope>
    <source>
        <strain evidence="2 3">G184AR</strain>
    </source>
</reference>
<comment type="caution">
    <text evidence="2">The sequence shown here is derived from an EMBL/GenBank/DDBJ whole genome shotgun (WGS) entry which is preliminary data.</text>
</comment>
<dbReference type="EMBL" id="JAEVHI010000001">
    <property type="protein sequence ID" value="KAG5304971.1"/>
    <property type="molecule type" value="Genomic_DNA"/>
</dbReference>
<dbReference type="Proteomes" id="UP000670092">
    <property type="component" value="Unassembled WGS sequence"/>
</dbReference>
<evidence type="ECO:0000313" key="2">
    <source>
        <dbReference type="EMBL" id="KAG5304971.1"/>
    </source>
</evidence>